<dbReference type="AlphaFoldDB" id="A0A3R9ZJN4"/>
<dbReference type="PIRSF" id="PIRSF000124">
    <property type="entry name" value="UDPglc_GDPman_dh"/>
    <property type="match status" value="1"/>
</dbReference>
<dbReference type="InterPro" id="IPR017476">
    <property type="entry name" value="UDP-Glc/GDP-Man"/>
</dbReference>
<dbReference type="SUPFAM" id="SSF51735">
    <property type="entry name" value="NAD(P)-binding Rossmann-fold domains"/>
    <property type="match status" value="1"/>
</dbReference>
<comment type="pathway">
    <text evidence="1">Nucleotide-sugar biosynthesis; UDP-alpha-D-glucuronate biosynthesis; UDP-alpha-D-glucuronate from UDP-alpha-D-glucose: step 1/1.</text>
</comment>
<evidence type="ECO:0000256" key="7">
    <source>
        <dbReference type="ARBA" id="ARBA00047473"/>
    </source>
</evidence>
<keyword evidence="6 8" id="KW-0520">NAD</keyword>
<protein>
    <recommendedName>
        <fullName evidence="4 8">UDP-glucose 6-dehydrogenase</fullName>
        <ecNumber evidence="3 8">1.1.1.22</ecNumber>
    </recommendedName>
</protein>
<dbReference type="PANTHER" id="PTHR43750">
    <property type="entry name" value="UDP-GLUCOSE 6-DEHYDROGENASE TUAD"/>
    <property type="match status" value="1"/>
</dbReference>
<dbReference type="InterPro" id="IPR014027">
    <property type="entry name" value="UDP-Glc/GDP-Man_DH_C"/>
</dbReference>
<evidence type="ECO:0000259" key="12">
    <source>
        <dbReference type="SMART" id="SM00984"/>
    </source>
</evidence>
<dbReference type="Gene3D" id="1.20.5.100">
    <property type="entry name" value="Cytochrome c1, transmembrane anchor, C-terminal"/>
    <property type="match status" value="1"/>
</dbReference>
<feature type="binding site" evidence="11">
    <location>
        <position position="262"/>
    </location>
    <ligand>
        <name>NAD(+)</name>
        <dbReference type="ChEBI" id="CHEBI:57540"/>
    </ligand>
</feature>
<dbReference type="SMART" id="SM00984">
    <property type="entry name" value="UDPG_MGDP_dh_C"/>
    <property type="match status" value="1"/>
</dbReference>
<dbReference type="EMBL" id="RXFM01000073">
    <property type="protein sequence ID" value="RST63807.1"/>
    <property type="molecule type" value="Genomic_DNA"/>
</dbReference>
<feature type="active site" description="Nucleophile" evidence="9">
    <location>
        <position position="259"/>
    </location>
</feature>
<dbReference type="InterPro" id="IPR028357">
    <property type="entry name" value="UDPglc_DH_bac"/>
</dbReference>
<evidence type="ECO:0000313" key="13">
    <source>
        <dbReference type="EMBL" id="RST63807.1"/>
    </source>
</evidence>
<dbReference type="RefSeq" id="WP_126045044.1">
    <property type="nucleotide sequence ID" value="NZ_RXFM01000073.1"/>
</dbReference>
<gene>
    <name evidence="13" type="ORF">EIC27_05175</name>
</gene>
<dbReference type="Proteomes" id="UP000279470">
    <property type="component" value="Unassembled WGS sequence"/>
</dbReference>
<dbReference type="SUPFAM" id="SSF48179">
    <property type="entry name" value="6-phosphogluconate dehydrogenase C-terminal domain-like"/>
    <property type="match status" value="1"/>
</dbReference>
<reference evidence="14" key="1">
    <citation type="submission" date="2018-11" db="EMBL/GenBank/DDBJ databases">
        <title>Phylogenetic, genomic, and biogeographic characterization of a novel and ubiquitous marine invertebrate-associated Rickettsiales parasite, Candidatus Marinoinvertebrata rohwerii, gen. nov., sp. nov.</title>
        <authorList>
            <person name="Klinges J.G."/>
            <person name="Rosales S.M."/>
            <person name="Mcminds R."/>
            <person name="Shaver E.C."/>
            <person name="Shantz A."/>
            <person name="Peters E.C."/>
            <person name="Burkepile D.E."/>
            <person name="Silliman B.R."/>
            <person name="Vega Thurber R.L."/>
        </authorList>
    </citation>
    <scope>NUCLEOTIDE SEQUENCE [LARGE SCALE GENOMIC DNA]</scope>
    <source>
        <strain evidence="14">a_cerv_44</strain>
    </source>
</reference>
<feature type="binding site" evidence="11">
    <location>
        <position position="35"/>
    </location>
    <ligand>
        <name>NAD(+)</name>
        <dbReference type="ChEBI" id="CHEBI:57540"/>
    </ligand>
</feature>
<dbReference type="Pfam" id="PF03720">
    <property type="entry name" value="UDPG_MGDP_dh_C"/>
    <property type="match status" value="1"/>
</dbReference>
<feature type="binding site" evidence="11">
    <location>
        <position position="120"/>
    </location>
    <ligand>
        <name>NAD(+)</name>
        <dbReference type="ChEBI" id="CHEBI:57540"/>
    </ligand>
</feature>
<keyword evidence="14" id="KW-1185">Reference proteome</keyword>
<comment type="similarity">
    <text evidence="2 8">Belongs to the UDP-glucose/GDP-mannose dehydrogenase family.</text>
</comment>
<evidence type="ECO:0000313" key="14">
    <source>
        <dbReference type="Proteomes" id="UP000279470"/>
    </source>
</evidence>
<feature type="binding site" evidence="11">
    <location>
        <position position="151"/>
    </location>
    <ligand>
        <name>NAD(+)</name>
        <dbReference type="ChEBI" id="CHEBI:57540"/>
    </ligand>
</feature>
<dbReference type="GO" id="GO:0000271">
    <property type="term" value="P:polysaccharide biosynthetic process"/>
    <property type="evidence" value="ECO:0007669"/>
    <property type="project" value="InterPro"/>
</dbReference>
<evidence type="ECO:0000256" key="10">
    <source>
        <dbReference type="PIRSR" id="PIRSR500134-2"/>
    </source>
</evidence>
<dbReference type="PIRSF" id="PIRSF500134">
    <property type="entry name" value="UDPglc_DH_bac"/>
    <property type="match status" value="1"/>
</dbReference>
<dbReference type="InterPro" id="IPR036220">
    <property type="entry name" value="UDP-Glc/GDP-Man_DH_C_sf"/>
</dbReference>
<dbReference type="UniPathway" id="UPA00038">
    <property type="reaction ID" value="UER00491"/>
</dbReference>
<evidence type="ECO:0000256" key="4">
    <source>
        <dbReference type="ARBA" id="ARBA00015132"/>
    </source>
</evidence>
<dbReference type="OrthoDB" id="9803238at2"/>
<evidence type="ECO:0000256" key="9">
    <source>
        <dbReference type="PIRSR" id="PIRSR500134-1"/>
    </source>
</evidence>
<feature type="domain" description="UDP-glucose/GDP-mannose dehydrogenase C-terminal" evidence="12">
    <location>
        <begin position="316"/>
        <end position="422"/>
    </location>
</feature>
<feature type="binding site" evidence="10">
    <location>
        <begin position="248"/>
        <end position="252"/>
    </location>
    <ligand>
        <name>substrate</name>
    </ligand>
</feature>
<dbReference type="GO" id="GO:0003979">
    <property type="term" value="F:UDP-glucose 6-dehydrogenase activity"/>
    <property type="evidence" value="ECO:0007669"/>
    <property type="project" value="UniProtKB-EC"/>
</dbReference>
<dbReference type="InterPro" id="IPR014026">
    <property type="entry name" value="UDP-Glc/GDP-Man_DH_dimer"/>
</dbReference>
<proteinExistence type="inferred from homology"/>
<evidence type="ECO:0000256" key="6">
    <source>
        <dbReference type="ARBA" id="ARBA00023027"/>
    </source>
</evidence>
<comment type="caution">
    <text evidence="13">The sequence shown here is derived from an EMBL/GenBank/DDBJ whole genome shotgun (WGS) entry which is preliminary data.</text>
</comment>
<name>A0A3R9ZJN4_9RICK</name>
<feature type="binding site" evidence="10">
    <location>
        <position position="323"/>
    </location>
    <ligand>
        <name>substrate</name>
    </ligand>
</feature>
<dbReference type="GO" id="GO:0051287">
    <property type="term" value="F:NAD binding"/>
    <property type="evidence" value="ECO:0007669"/>
    <property type="project" value="InterPro"/>
</dbReference>
<feature type="binding site" evidence="11">
    <location>
        <position position="85"/>
    </location>
    <ligand>
        <name>NAD(+)</name>
        <dbReference type="ChEBI" id="CHEBI:57540"/>
    </ligand>
</feature>
<dbReference type="SUPFAM" id="SSF52413">
    <property type="entry name" value="UDP-glucose/GDP-mannose dehydrogenase C-terminal domain"/>
    <property type="match status" value="1"/>
</dbReference>
<dbReference type="InterPro" id="IPR008927">
    <property type="entry name" value="6-PGluconate_DH-like_C_sf"/>
</dbReference>
<dbReference type="InterPro" id="IPR036291">
    <property type="entry name" value="NAD(P)-bd_dom_sf"/>
</dbReference>
<keyword evidence="5 8" id="KW-0560">Oxidoreductase</keyword>
<dbReference type="Gene3D" id="3.40.50.720">
    <property type="entry name" value="NAD(P)-binding Rossmann-like Domain"/>
    <property type="match status" value="2"/>
</dbReference>
<evidence type="ECO:0000256" key="1">
    <source>
        <dbReference type="ARBA" id="ARBA00004701"/>
    </source>
</evidence>
<evidence type="ECO:0000256" key="11">
    <source>
        <dbReference type="PIRSR" id="PIRSR500134-3"/>
    </source>
</evidence>
<feature type="binding site" evidence="10">
    <location>
        <position position="203"/>
    </location>
    <ligand>
        <name>substrate</name>
    </ligand>
</feature>
<evidence type="ECO:0000256" key="3">
    <source>
        <dbReference type="ARBA" id="ARBA00012954"/>
    </source>
</evidence>
<comment type="catalytic activity">
    <reaction evidence="7 8">
        <text>UDP-alpha-D-glucose + 2 NAD(+) + H2O = UDP-alpha-D-glucuronate + 2 NADH + 3 H(+)</text>
        <dbReference type="Rhea" id="RHEA:23596"/>
        <dbReference type="ChEBI" id="CHEBI:15377"/>
        <dbReference type="ChEBI" id="CHEBI:15378"/>
        <dbReference type="ChEBI" id="CHEBI:57540"/>
        <dbReference type="ChEBI" id="CHEBI:57945"/>
        <dbReference type="ChEBI" id="CHEBI:58052"/>
        <dbReference type="ChEBI" id="CHEBI:58885"/>
        <dbReference type="EC" id="1.1.1.22"/>
    </reaction>
</comment>
<organism evidence="13 14">
    <name type="scientific">Candidatus Aquarickettsia rohweri</name>
    <dbReference type="NCBI Taxonomy" id="2602574"/>
    <lineage>
        <taxon>Bacteria</taxon>
        <taxon>Pseudomonadati</taxon>
        <taxon>Pseudomonadota</taxon>
        <taxon>Alphaproteobacteria</taxon>
        <taxon>Rickettsiales</taxon>
        <taxon>Candidatus Midichloriaceae</taxon>
        <taxon>Candidatus Aquarickettsia</taxon>
    </lineage>
</organism>
<dbReference type="Pfam" id="PF03721">
    <property type="entry name" value="UDPG_MGDP_dh_N"/>
    <property type="match status" value="1"/>
</dbReference>
<feature type="binding site" evidence="10">
    <location>
        <begin position="148"/>
        <end position="151"/>
    </location>
    <ligand>
        <name>substrate</name>
    </ligand>
</feature>
<evidence type="ECO:0000256" key="8">
    <source>
        <dbReference type="PIRNR" id="PIRNR000124"/>
    </source>
</evidence>
<evidence type="ECO:0000256" key="2">
    <source>
        <dbReference type="ARBA" id="ARBA00006601"/>
    </source>
</evidence>
<feature type="binding site" evidence="11">
    <location>
        <position position="330"/>
    </location>
    <ligand>
        <name>NAD(+)</name>
        <dbReference type="ChEBI" id="CHEBI:57540"/>
    </ligand>
</feature>
<dbReference type="Pfam" id="PF00984">
    <property type="entry name" value="UDPG_MGDP_dh"/>
    <property type="match status" value="1"/>
</dbReference>
<feature type="binding site" evidence="10">
    <location>
        <position position="256"/>
    </location>
    <ligand>
        <name>substrate</name>
    </ligand>
</feature>
<dbReference type="GO" id="GO:0006065">
    <property type="term" value="P:UDP-glucuronate biosynthetic process"/>
    <property type="evidence" value="ECO:0007669"/>
    <property type="project" value="UniProtKB-UniPathway"/>
</dbReference>
<evidence type="ECO:0000256" key="5">
    <source>
        <dbReference type="ARBA" id="ARBA00023002"/>
    </source>
</evidence>
<dbReference type="NCBIfam" id="TIGR03026">
    <property type="entry name" value="NDP-sugDHase"/>
    <property type="match status" value="1"/>
</dbReference>
<accession>A0A3R9ZJN4</accession>
<feature type="binding site" evidence="11">
    <location>
        <position position="30"/>
    </location>
    <ligand>
        <name>NAD(+)</name>
        <dbReference type="ChEBI" id="CHEBI:57540"/>
    </ligand>
</feature>
<dbReference type="PANTHER" id="PTHR43750:SF3">
    <property type="entry name" value="UDP-GLUCOSE 6-DEHYDROGENASE TUAD"/>
    <property type="match status" value="1"/>
</dbReference>
<dbReference type="EC" id="1.1.1.22" evidence="3 8"/>
<sequence length="436" mass="49268">MNITIIGTGYVGLVTGVCLAELGHTVICIDNDELKIKALSKGICQIYEPNLNNLLQKNIINKKITFTSDKKPLDKSNIIIIAVGTPLKENGEINMTFINDVLRDIISNVKKDTIIIIKSTVPIGTADEIKKNLDNTDLNYHIVSNPEFLREGLAVSDFMNPDRIVIGTDSEYAKKVISKLYNYFHALKVPIIYTDNKTAELIKYASNVYLATRVSFINQIADISESLKCDIKDIVYGIGLDKRIGNTYLSPGPGFGGSCLPKDTKALINIAKAKNIECPIIKSVYSYNNNRMKKLGIKIFNILLKHNVSKTKYTIGILGVTFKADTDDVRNSPSVTILKHLTKVIDCDYEIKIFDPKGLKNIKKYFKNKKIKYYEDVYETVKECNIIVILTDWNYFKKLDYDKIKNIIKNPIIYDCKNILSKKHIEDIGFDYYGVG</sequence>
<dbReference type="InterPro" id="IPR001732">
    <property type="entry name" value="UDP-Glc/GDP-Man_DH_N"/>
</dbReference>